<keyword evidence="10 12" id="KW-1208">Phospholipid metabolism</keyword>
<dbReference type="EMBL" id="LSBA01000001">
    <property type="protein sequence ID" value="KXZ23415.1"/>
    <property type="molecule type" value="Genomic_DNA"/>
</dbReference>
<dbReference type="PANTHER" id="PTHR10067">
    <property type="entry name" value="PHOSPHATIDYLSERINE DECARBOXYLASE"/>
    <property type="match status" value="1"/>
</dbReference>
<feature type="active site" description="Charge relay system; for autoendoproteolytic cleavage activity" evidence="12">
    <location>
        <position position="90"/>
    </location>
</feature>
<evidence type="ECO:0000256" key="7">
    <source>
        <dbReference type="ARBA" id="ARBA00023145"/>
    </source>
</evidence>
<dbReference type="InterPro" id="IPR033177">
    <property type="entry name" value="PSD-B"/>
</dbReference>
<gene>
    <name evidence="12" type="primary">psd</name>
    <name evidence="13" type="ORF">AXI58_00415</name>
</gene>
<keyword evidence="14" id="KW-1185">Reference proteome</keyword>
<dbReference type="AlphaFoldDB" id="A0A150FC61"/>
<dbReference type="GO" id="GO:0005886">
    <property type="term" value="C:plasma membrane"/>
    <property type="evidence" value="ECO:0007669"/>
    <property type="project" value="UniProtKB-SubCell"/>
</dbReference>
<dbReference type="InterPro" id="IPR033178">
    <property type="entry name" value="PSD_type1_pro"/>
</dbReference>
<evidence type="ECO:0000256" key="1">
    <source>
        <dbReference type="ARBA" id="ARBA00005189"/>
    </source>
</evidence>
<evidence type="ECO:0000256" key="9">
    <source>
        <dbReference type="ARBA" id="ARBA00023239"/>
    </source>
</evidence>
<evidence type="ECO:0000256" key="2">
    <source>
        <dbReference type="ARBA" id="ARBA00022475"/>
    </source>
</evidence>
<reference evidence="14" key="1">
    <citation type="submission" date="2016-02" db="EMBL/GenBank/DDBJ databases">
        <authorList>
            <person name="Dunlap C."/>
        </authorList>
    </citation>
    <scope>NUCLEOTIDE SEQUENCE [LARGE SCALE GENOMIC DNA]</scope>
    <source>
        <strain evidence="14">NRRL B-41092</strain>
    </source>
</reference>
<keyword evidence="7 12" id="KW-0865">Zymogen</keyword>
<dbReference type="Proteomes" id="UP000075430">
    <property type="component" value="Unassembled WGS sequence"/>
</dbReference>
<feature type="active site" description="Charge relay system; for autoendoproteolytic cleavage activity" evidence="12">
    <location>
        <position position="146"/>
    </location>
</feature>
<dbReference type="InterPro" id="IPR003817">
    <property type="entry name" value="PS_Dcarbxylase"/>
</dbReference>
<feature type="active site" description="Schiff-base intermediate with substrate; via pyruvic acid; for decarboxylase activity" evidence="12">
    <location>
        <position position="230"/>
    </location>
</feature>
<name>A0A150FC61_9BACI</name>
<evidence type="ECO:0000256" key="11">
    <source>
        <dbReference type="ARBA" id="ARBA00023317"/>
    </source>
</evidence>
<accession>A0A150FC61</accession>
<comment type="PTM">
    <text evidence="12">Is synthesized initially as an inactive proenzyme. Formation of the active enzyme involves a self-maturation process in which the active site pyruvoyl group is generated from an internal serine residue via an autocatalytic post-translational modification. Two non-identical subunits are generated from the proenzyme in this reaction, and the pyruvate is formed at the N-terminus of the alpha chain, which is derived from the carboxyl end of the proenzyme. The autoendoproteolytic cleavage occurs by a canonical serine protease mechanism, in which the side chain hydroxyl group of the serine supplies its oxygen atom to form the C-terminus of the beta chain, while the remainder of the serine residue undergoes an oxidative deamination to produce ammonia and the pyruvoyl prosthetic group on the alpha chain. During this reaction, the Ser that is part of the protease active site of the proenzyme becomes the pyruvoyl prosthetic group, which constitutes an essential element of the active site of the mature decarboxylase.</text>
</comment>
<comment type="subcellular location">
    <subcellularLocation>
        <location evidence="12">Cell membrane</location>
        <topology evidence="12">Peripheral membrane protein</topology>
    </subcellularLocation>
</comment>
<comment type="function">
    <text evidence="12">Catalyzes the formation of phosphatidylethanolamine (PtdEtn) from phosphatidylserine (PtdSer).</text>
</comment>
<sequence>MFNTAVKVLYRSLIELTNNRFTSYLIKGFCESKLSKPMIPLFSKHYRINWNETERTASEFDSLASFFIRDINLHLRPVAKESNAVVSPVDGVVQTVGKINPNQTFMVKGKDYSFAELTGFKSADHKYNGGYFAVLYLSPRHYHRFHSPISCTYQKLAELGKRSYPVNQMGLKYGKDVLSKNYRCVYELTQDYKQMLMIPVGAMNINSIVQTSTGNRLEMGEELGYFSFGSTVILVFEKDMFTPSDNLTEGREIQVGQTIGYAESHEEAPAL</sequence>
<feature type="modified residue" description="Pyruvic acid (Ser); by autocatalysis" evidence="12">
    <location>
        <position position="230"/>
    </location>
</feature>
<keyword evidence="2 12" id="KW-1003">Cell membrane</keyword>
<comment type="subunit">
    <text evidence="12">Heterodimer of a large membrane-associated beta subunit and a small pyruvoyl-containing alpha subunit.</text>
</comment>
<comment type="catalytic activity">
    <reaction evidence="12">
        <text>a 1,2-diacyl-sn-glycero-3-phospho-L-serine + H(+) = a 1,2-diacyl-sn-glycero-3-phosphoethanolamine + CO2</text>
        <dbReference type="Rhea" id="RHEA:20828"/>
        <dbReference type="ChEBI" id="CHEBI:15378"/>
        <dbReference type="ChEBI" id="CHEBI:16526"/>
        <dbReference type="ChEBI" id="CHEBI:57262"/>
        <dbReference type="ChEBI" id="CHEBI:64612"/>
        <dbReference type="EC" id="4.1.1.65"/>
    </reaction>
</comment>
<keyword evidence="6 12" id="KW-0472">Membrane</keyword>
<evidence type="ECO:0000256" key="10">
    <source>
        <dbReference type="ARBA" id="ARBA00023264"/>
    </source>
</evidence>
<dbReference type="OrthoDB" id="9802030at2"/>
<comment type="caution">
    <text evidence="13">The sequence shown here is derived from an EMBL/GenBank/DDBJ whole genome shotgun (WGS) entry which is preliminary data.</text>
</comment>
<dbReference type="RefSeq" id="WP_061520025.1">
    <property type="nucleotide sequence ID" value="NZ_JAJJBV010000017.1"/>
</dbReference>
<keyword evidence="9 12" id="KW-0456">Lyase</keyword>
<evidence type="ECO:0000313" key="13">
    <source>
        <dbReference type="EMBL" id="KXZ23415.1"/>
    </source>
</evidence>
<comment type="pathway">
    <text evidence="12">Phospholipid metabolism; phosphatidylethanolamine biosynthesis; phosphatidylethanolamine from CDP-diacylglycerol: step 2/2.</text>
</comment>
<evidence type="ECO:0000256" key="6">
    <source>
        <dbReference type="ARBA" id="ARBA00023136"/>
    </source>
</evidence>
<evidence type="ECO:0000256" key="4">
    <source>
        <dbReference type="ARBA" id="ARBA00022793"/>
    </source>
</evidence>
<keyword evidence="4 12" id="KW-0210">Decarboxylase</keyword>
<evidence type="ECO:0000256" key="8">
    <source>
        <dbReference type="ARBA" id="ARBA00023209"/>
    </source>
</evidence>
<evidence type="ECO:0000313" key="14">
    <source>
        <dbReference type="Proteomes" id="UP000075430"/>
    </source>
</evidence>
<dbReference type="PANTHER" id="PTHR10067:SF6">
    <property type="entry name" value="PHOSPHATIDYLSERINE DECARBOXYLASE PROENZYME, MITOCHONDRIAL"/>
    <property type="match status" value="1"/>
</dbReference>
<dbReference type="GO" id="GO:0006646">
    <property type="term" value="P:phosphatidylethanolamine biosynthetic process"/>
    <property type="evidence" value="ECO:0007669"/>
    <property type="project" value="UniProtKB-UniRule"/>
</dbReference>
<dbReference type="EC" id="4.1.1.65" evidence="12"/>
<dbReference type="NCBIfam" id="NF002853">
    <property type="entry name" value="PRK03140.1"/>
    <property type="match status" value="1"/>
</dbReference>
<keyword evidence="11 12" id="KW-0670">Pyruvate</keyword>
<protein>
    <recommendedName>
        <fullName evidence="12">Phosphatidylserine decarboxylase proenzyme</fullName>
        <ecNumber evidence="12">4.1.1.65</ecNumber>
    </recommendedName>
    <component>
        <recommendedName>
            <fullName evidence="12">Phosphatidylserine decarboxylase alpha chain</fullName>
        </recommendedName>
    </component>
    <component>
        <recommendedName>
            <fullName evidence="12">Phosphatidylserine decarboxylase beta chain</fullName>
        </recommendedName>
    </component>
</protein>
<evidence type="ECO:0000256" key="5">
    <source>
        <dbReference type="ARBA" id="ARBA00023098"/>
    </source>
</evidence>
<feature type="chain" id="PRO_5023360412" description="Phosphatidylserine decarboxylase beta chain" evidence="12">
    <location>
        <begin position="1"/>
        <end position="229"/>
    </location>
</feature>
<proteinExistence type="inferred from homology"/>
<evidence type="ECO:0000256" key="3">
    <source>
        <dbReference type="ARBA" id="ARBA00022516"/>
    </source>
</evidence>
<dbReference type="Pfam" id="PF02666">
    <property type="entry name" value="PS_Dcarbxylase"/>
    <property type="match status" value="1"/>
</dbReference>
<dbReference type="UniPathway" id="UPA00558">
    <property type="reaction ID" value="UER00616"/>
</dbReference>
<feature type="site" description="Cleavage (non-hydrolytic); by autocatalysis" evidence="12">
    <location>
        <begin position="229"/>
        <end position="230"/>
    </location>
</feature>
<keyword evidence="3 12" id="KW-0444">Lipid biosynthesis</keyword>
<dbReference type="GO" id="GO:0004609">
    <property type="term" value="F:phosphatidylserine decarboxylase activity"/>
    <property type="evidence" value="ECO:0007669"/>
    <property type="project" value="UniProtKB-UniRule"/>
</dbReference>
<comment type="similarity">
    <text evidence="12">Belongs to the phosphatidylserine decarboxylase family. PSD-B subfamily. Prokaryotic type I sub-subfamily.</text>
</comment>
<keyword evidence="8 12" id="KW-0594">Phospholipid biosynthesis</keyword>
<dbReference type="HAMAP" id="MF_00662">
    <property type="entry name" value="PS_decarb_PSD_B_type1"/>
    <property type="match status" value="1"/>
</dbReference>
<evidence type="ECO:0000256" key="12">
    <source>
        <dbReference type="HAMAP-Rule" id="MF_00662"/>
    </source>
</evidence>
<feature type="active site" description="Charge relay system; for autoendoproteolytic cleavage activity" evidence="12">
    <location>
        <position position="230"/>
    </location>
</feature>
<keyword evidence="5 12" id="KW-0443">Lipid metabolism</keyword>
<organism evidence="13 14">
    <name type="scientific">Bacillus nakamurai</name>
    <dbReference type="NCBI Taxonomy" id="1793963"/>
    <lineage>
        <taxon>Bacteria</taxon>
        <taxon>Bacillati</taxon>
        <taxon>Bacillota</taxon>
        <taxon>Bacilli</taxon>
        <taxon>Bacillales</taxon>
        <taxon>Bacillaceae</taxon>
        <taxon>Bacillus</taxon>
    </lineage>
</organism>
<dbReference type="NCBIfam" id="TIGR00163">
    <property type="entry name" value="PS_decarb"/>
    <property type="match status" value="1"/>
</dbReference>
<comment type="cofactor">
    <cofactor evidence="12">
        <name>pyruvate</name>
        <dbReference type="ChEBI" id="CHEBI:15361"/>
    </cofactor>
    <text evidence="12">Binds 1 pyruvoyl group covalently per subunit.</text>
</comment>
<comment type="pathway">
    <text evidence="1">Lipid metabolism.</text>
</comment>
<dbReference type="STRING" id="1793963.AXI58_00415"/>
<feature type="chain" id="PRO_5023360413" description="Phosphatidylserine decarboxylase alpha chain" evidence="12">
    <location>
        <begin position="230"/>
        <end position="271"/>
    </location>
</feature>